<dbReference type="EMBL" id="KQ419087">
    <property type="protein sequence ID" value="KOF84654.1"/>
    <property type="molecule type" value="Genomic_DNA"/>
</dbReference>
<organism evidence="1">
    <name type="scientific">Octopus bimaculoides</name>
    <name type="common">California two-spotted octopus</name>
    <dbReference type="NCBI Taxonomy" id="37653"/>
    <lineage>
        <taxon>Eukaryota</taxon>
        <taxon>Metazoa</taxon>
        <taxon>Spiralia</taxon>
        <taxon>Lophotrochozoa</taxon>
        <taxon>Mollusca</taxon>
        <taxon>Cephalopoda</taxon>
        <taxon>Coleoidea</taxon>
        <taxon>Octopodiformes</taxon>
        <taxon>Octopoda</taxon>
        <taxon>Incirrata</taxon>
        <taxon>Octopodidae</taxon>
        <taxon>Octopus</taxon>
    </lineage>
</organism>
<sequence>MFELSYIIVFHKHKNIVNVGYPKMAKKLWIIINLESLKSGIVIGKLYTKIF</sequence>
<reference evidence="1" key="1">
    <citation type="submission" date="2015-07" db="EMBL/GenBank/DDBJ databases">
        <title>MeaNS - Measles Nucleotide Surveillance Program.</title>
        <authorList>
            <person name="Tran T."/>
            <person name="Druce J."/>
        </authorList>
    </citation>
    <scope>NUCLEOTIDE SEQUENCE</scope>
    <source>
        <strain evidence="1">UCB-OBI-ISO-001</strain>
        <tissue evidence="1">Gonad</tissue>
    </source>
</reference>
<dbReference type="OrthoDB" id="2020426at2759"/>
<accession>A0A0L8H6F2</accession>
<gene>
    <name evidence="1" type="ORF">OCBIM_22021704mg</name>
</gene>
<evidence type="ECO:0000313" key="1">
    <source>
        <dbReference type="EMBL" id="KOF84654.1"/>
    </source>
</evidence>
<name>A0A0L8H6F2_OCTBM</name>
<proteinExistence type="predicted"/>
<protein>
    <submittedName>
        <fullName evidence="1">Uncharacterized protein</fullName>
    </submittedName>
</protein>
<dbReference type="AlphaFoldDB" id="A0A0L8H6F2"/>